<dbReference type="GO" id="GO:0006508">
    <property type="term" value="P:proteolysis"/>
    <property type="evidence" value="ECO:0007669"/>
    <property type="project" value="InterPro"/>
</dbReference>
<name>A0A9Q0GZH1_9MAGN</name>
<dbReference type="Pfam" id="PF24626">
    <property type="entry name" value="SH3_Tf2-1"/>
    <property type="match status" value="1"/>
</dbReference>
<dbReference type="SUPFAM" id="SSF50630">
    <property type="entry name" value="Acid proteases"/>
    <property type="match status" value="1"/>
</dbReference>
<accession>A0A9Q0GZH1</accession>
<evidence type="ECO:0000259" key="1">
    <source>
        <dbReference type="Pfam" id="PF24626"/>
    </source>
</evidence>
<dbReference type="Gene3D" id="2.40.70.10">
    <property type="entry name" value="Acid Proteases"/>
    <property type="match status" value="1"/>
</dbReference>
<evidence type="ECO:0000313" key="3">
    <source>
        <dbReference type="Proteomes" id="UP001141806"/>
    </source>
</evidence>
<dbReference type="InterPro" id="IPR021109">
    <property type="entry name" value="Peptidase_aspartic_dom_sf"/>
</dbReference>
<dbReference type="InterPro" id="IPR001969">
    <property type="entry name" value="Aspartic_peptidase_AS"/>
</dbReference>
<dbReference type="InterPro" id="IPR056924">
    <property type="entry name" value="SH3_Tf2-1"/>
</dbReference>
<dbReference type="AlphaFoldDB" id="A0A9Q0GZH1"/>
<proteinExistence type="predicted"/>
<organism evidence="2 3">
    <name type="scientific">Protea cynaroides</name>
    <dbReference type="NCBI Taxonomy" id="273540"/>
    <lineage>
        <taxon>Eukaryota</taxon>
        <taxon>Viridiplantae</taxon>
        <taxon>Streptophyta</taxon>
        <taxon>Embryophyta</taxon>
        <taxon>Tracheophyta</taxon>
        <taxon>Spermatophyta</taxon>
        <taxon>Magnoliopsida</taxon>
        <taxon>Proteales</taxon>
        <taxon>Proteaceae</taxon>
        <taxon>Protea</taxon>
    </lineage>
</organism>
<comment type="caution">
    <text evidence="2">The sequence shown here is derived from an EMBL/GenBank/DDBJ whole genome shotgun (WGS) entry which is preliminary data.</text>
</comment>
<dbReference type="GO" id="GO:0004190">
    <property type="term" value="F:aspartic-type endopeptidase activity"/>
    <property type="evidence" value="ECO:0007669"/>
    <property type="project" value="InterPro"/>
</dbReference>
<dbReference type="Pfam" id="PF13975">
    <property type="entry name" value="gag-asp_proteas"/>
    <property type="match status" value="1"/>
</dbReference>
<dbReference type="PANTHER" id="PTHR12917">
    <property type="entry name" value="ASPARTYL PROTEASE DDI-RELATED"/>
    <property type="match status" value="1"/>
</dbReference>
<sequence length="362" mass="41015">MGSLQLAAIKAKTKEVKATPPQKGLMYVEARINGKATHAMVDTGATHNFVSTDEAKRLGLKVAKETGWLKAVNSQARPIHGVTRGVEMHIGTWKGTVDLSVVPMDDFQVVLGMDFLRKVNAIAMPSISTVCIMEKGASCMIPTIPRTKDGPKLLSTMQLEDRARKREKERSKEVLPKPTKKAFEKFKGIMPSDLTKRLPPRSKVTNQERFKVAKSYLEKATKKIKRWANKRRRPTKFVVGDSVLVRLTRKERRYEGPFEIVKKVGKMSYEVNLPPKFKIHPVFHARTLKLYHRDMGNPSHGTSTQAPTRVLTPYNWEAESIKAEKVTRRQGVPLCREYLVKMEGATREQDKWNHGCPLAFKT</sequence>
<keyword evidence="3" id="KW-1185">Reference proteome</keyword>
<dbReference type="EMBL" id="JAMYWD010000011">
    <property type="protein sequence ID" value="KAJ4957081.1"/>
    <property type="molecule type" value="Genomic_DNA"/>
</dbReference>
<reference evidence="2" key="1">
    <citation type="journal article" date="2023" name="Plant J.">
        <title>The genome of the king protea, Protea cynaroides.</title>
        <authorList>
            <person name="Chang J."/>
            <person name="Duong T.A."/>
            <person name="Schoeman C."/>
            <person name="Ma X."/>
            <person name="Roodt D."/>
            <person name="Barker N."/>
            <person name="Li Z."/>
            <person name="Van de Peer Y."/>
            <person name="Mizrachi E."/>
        </authorList>
    </citation>
    <scope>NUCLEOTIDE SEQUENCE</scope>
    <source>
        <tissue evidence="2">Young leaves</tissue>
    </source>
</reference>
<dbReference type="CDD" id="cd00303">
    <property type="entry name" value="retropepsin_like"/>
    <property type="match status" value="1"/>
</dbReference>
<protein>
    <recommendedName>
        <fullName evidence="1">Tf2-1-like SH3-like domain-containing protein</fullName>
    </recommendedName>
</protein>
<dbReference type="PROSITE" id="PS00141">
    <property type="entry name" value="ASP_PROTEASE"/>
    <property type="match status" value="1"/>
</dbReference>
<dbReference type="OrthoDB" id="1939491at2759"/>
<dbReference type="Proteomes" id="UP001141806">
    <property type="component" value="Unassembled WGS sequence"/>
</dbReference>
<gene>
    <name evidence="2" type="ORF">NE237_013864</name>
</gene>
<dbReference type="PANTHER" id="PTHR12917:SF18">
    <property type="entry name" value="DNA DAMAGE-INDUCIBLE PROTEIN 1-LIKE"/>
    <property type="match status" value="1"/>
</dbReference>
<feature type="domain" description="Tf2-1-like SH3-like" evidence="1">
    <location>
        <begin position="252"/>
        <end position="292"/>
    </location>
</feature>
<evidence type="ECO:0000313" key="2">
    <source>
        <dbReference type="EMBL" id="KAJ4957081.1"/>
    </source>
</evidence>